<evidence type="ECO:0000256" key="1">
    <source>
        <dbReference type="ARBA" id="ARBA00010923"/>
    </source>
</evidence>
<keyword evidence="6" id="KW-0540">Nuclease</keyword>
<protein>
    <submittedName>
        <fullName evidence="6">Restriction endonuclease subunit S</fullName>
    </submittedName>
</protein>
<dbReference type="Pfam" id="PF01420">
    <property type="entry name" value="Methylase_S"/>
    <property type="match status" value="1"/>
</dbReference>
<feature type="coiled-coil region" evidence="4">
    <location>
        <begin position="401"/>
        <end position="428"/>
    </location>
</feature>
<comment type="caution">
    <text evidence="6">The sequence shown here is derived from an EMBL/GenBank/DDBJ whole genome shotgun (WGS) entry which is preliminary data.</text>
</comment>
<dbReference type="SUPFAM" id="SSF116734">
    <property type="entry name" value="DNA methylase specificity domain"/>
    <property type="match status" value="2"/>
</dbReference>
<dbReference type="GO" id="GO:0009307">
    <property type="term" value="P:DNA restriction-modification system"/>
    <property type="evidence" value="ECO:0007669"/>
    <property type="project" value="UniProtKB-KW"/>
</dbReference>
<evidence type="ECO:0000313" key="7">
    <source>
        <dbReference type="Proteomes" id="UP000218796"/>
    </source>
</evidence>
<dbReference type="InterPro" id="IPR044946">
    <property type="entry name" value="Restrct_endonuc_typeI_TRD_sf"/>
</dbReference>
<dbReference type="PANTHER" id="PTHR43140">
    <property type="entry name" value="TYPE-1 RESTRICTION ENZYME ECOKI SPECIFICITY PROTEIN"/>
    <property type="match status" value="1"/>
</dbReference>
<dbReference type="GO" id="GO:0003677">
    <property type="term" value="F:DNA binding"/>
    <property type="evidence" value="ECO:0007669"/>
    <property type="project" value="UniProtKB-KW"/>
</dbReference>
<reference evidence="6 7" key="1">
    <citation type="submission" date="2017-08" db="EMBL/GenBank/DDBJ databases">
        <title>Draft Genome Sequence of Hafnia alvei CITHA-6 Isolated from Raw Bovine Milk.</title>
        <authorList>
            <person name="Culligan E.P."/>
            <person name="Mcsweeney A."/>
            <person name="O'Doherty C."/>
            <person name="Gleeson E."/>
            <person name="O'Riordan D."/>
            <person name="Sleator R.D."/>
        </authorList>
    </citation>
    <scope>NUCLEOTIDE SEQUENCE [LARGE SCALE GENOMIC DNA]</scope>
    <source>
        <strain evidence="6 7">CITHA-6</strain>
    </source>
</reference>
<keyword evidence="6" id="KW-0378">Hydrolase</keyword>
<keyword evidence="7" id="KW-1185">Reference proteome</keyword>
<evidence type="ECO:0000256" key="4">
    <source>
        <dbReference type="SAM" id="Coils"/>
    </source>
</evidence>
<dbReference type="OrthoDB" id="9798929at2"/>
<feature type="domain" description="Type I restriction modification DNA specificity" evidence="5">
    <location>
        <begin position="244"/>
        <end position="406"/>
    </location>
</feature>
<dbReference type="AlphaFoldDB" id="A0A2A2MBT1"/>
<gene>
    <name evidence="6" type="ORF">CJD50_14220</name>
</gene>
<keyword evidence="6" id="KW-0255">Endonuclease</keyword>
<dbReference type="GO" id="GO:0004519">
    <property type="term" value="F:endonuclease activity"/>
    <property type="evidence" value="ECO:0007669"/>
    <property type="project" value="UniProtKB-KW"/>
</dbReference>
<dbReference type="InterPro" id="IPR051212">
    <property type="entry name" value="Type-I_RE_S_subunit"/>
</dbReference>
<keyword evidence="2" id="KW-0680">Restriction system</keyword>
<dbReference type="InterPro" id="IPR000055">
    <property type="entry name" value="Restrct_endonuc_typeI_TRD"/>
</dbReference>
<sequence>MAKYKAYAEYKDSGVEWLGEIPRHWEIHSLKRAVDGCTNGIWGGEPDDQNDITVLRVADFDRQSFKVSDLKLTTRSIPPKDRGSRLLKQGDLLIEKSGGGDKTLVGCVVLFDKAYEAVTSNFVAKMSPLESYDSYFLAYAFSQLYAGKVNYPSIKQTTGIQNLDSDSYLMEKFCFPPKHEQKNISCFLDHETAKIDNLIEKQQQLIELLKEKRQAVISHAVTKGLNPDVPMKDSGVEWLGEVPKHWVSSSLKHKANIIDCKHITAEFSDTGIPVASIGEVKNWFVDLSTAKLTNERYYRSLIEGGRKPLAGDIIYSRNATVGEAAIVGSNMPPFAMGQDVCLIKTKENIIPEYILYVLKSNTIFQQLNLAMIGSTFKRINVDDIRNFSIAIPPKNEQISIVNVLKAKLEKYDQTVENAELLVNYMQERRTALISAAVTGKIDVRDWVAPDTSDIEASEEATA</sequence>
<keyword evidence="4" id="KW-0175">Coiled coil</keyword>
<dbReference type="RefSeq" id="WP_095661623.1">
    <property type="nucleotide sequence ID" value="NZ_JBALHV010000002.1"/>
</dbReference>
<proteinExistence type="inferred from homology"/>
<dbReference type="PANTHER" id="PTHR43140:SF1">
    <property type="entry name" value="TYPE I RESTRICTION ENZYME ECOKI SPECIFICITY SUBUNIT"/>
    <property type="match status" value="1"/>
</dbReference>
<dbReference type="Gene3D" id="1.10.287.1120">
    <property type="entry name" value="Bipartite methylase S protein"/>
    <property type="match status" value="1"/>
</dbReference>
<comment type="similarity">
    <text evidence="1">Belongs to the type-I restriction system S methylase family.</text>
</comment>
<evidence type="ECO:0000256" key="2">
    <source>
        <dbReference type="ARBA" id="ARBA00022747"/>
    </source>
</evidence>
<evidence type="ECO:0000259" key="5">
    <source>
        <dbReference type="Pfam" id="PF01420"/>
    </source>
</evidence>
<dbReference type="Proteomes" id="UP000218796">
    <property type="component" value="Unassembled WGS sequence"/>
</dbReference>
<dbReference type="EMBL" id="NQMS01000005">
    <property type="protein sequence ID" value="PAV96163.1"/>
    <property type="molecule type" value="Genomic_DNA"/>
</dbReference>
<name>A0A2A2MBT1_9GAMM</name>
<accession>A0A2A2MBT1</accession>
<organism evidence="6 7">
    <name type="scientific">Hafnia paralvei</name>
    <dbReference type="NCBI Taxonomy" id="546367"/>
    <lineage>
        <taxon>Bacteria</taxon>
        <taxon>Pseudomonadati</taxon>
        <taxon>Pseudomonadota</taxon>
        <taxon>Gammaproteobacteria</taxon>
        <taxon>Enterobacterales</taxon>
        <taxon>Hafniaceae</taxon>
        <taxon>Hafnia</taxon>
    </lineage>
</organism>
<evidence type="ECO:0000256" key="3">
    <source>
        <dbReference type="ARBA" id="ARBA00023125"/>
    </source>
</evidence>
<evidence type="ECO:0000313" key="6">
    <source>
        <dbReference type="EMBL" id="PAV96163.1"/>
    </source>
</evidence>
<dbReference type="Gene3D" id="3.90.220.20">
    <property type="entry name" value="DNA methylase specificity domains"/>
    <property type="match status" value="2"/>
</dbReference>
<keyword evidence="3" id="KW-0238">DNA-binding</keyword>